<feature type="active site" evidence="3">
    <location>
        <position position="128"/>
    </location>
</feature>
<evidence type="ECO:0000256" key="5">
    <source>
        <dbReference type="SAM" id="SignalP"/>
    </source>
</evidence>
<evidence type="ECO:0000256" key="1">
    <source>
        <dbReference type="ARBA" id="ARBA00007469"/>
    </source>
</evidence>
<evidence type="ECO:0000313" key="6">
    <source>
        <dbReference type="EMBL" id="PCG68685.1"/>
    </source>
</evidence>
<evidence type="ECO:0000256" key="4">
    <source>
        <dbReference type="RuleBase" id="RU004328"/>
    </source>
</evidence>
<proteinExistence type="inferred from homology"/>
<sequence>MDMKNVFLLLCLGFHQVYLIEVKEANQPDVNFDVLTLSQQWPVTQCKLWTYVTHPGGECVFPDKKDHWTLHGIWPQELESDSPMYCNDSWPLDRELMKSLEHDLDQAWTNVYKEKEHYSFWNHEWTKHGTCAVILEPFDSQLKYFKTAIEWNKKYSIADMLEAAGIFPSDTKECTPNELAAAVEIKTDRYPMVVCQPIDGVQYLEELRICFDKEINVIDCVPVVDTTCDVSKGIIYPATPSTCDIQGNSFHQAQSAPTENKTSDNDFDILTFSQEWPVTICKFWQDYSPGGQCVFPDRKDQWTVHGIWPSKVGQKGPGFCNDSWAFEPEFVKLLEQDLDQVWTNTYKETERYSFWEHEWERHGTCATALEHFATPHKYFSKAIEWHQKYFLTDMLQAAGIHPDDDVEVTADNFINAVKNRTGKDPMIVCEHFDGVQFLEEIRICFDKELNIIDCSPTVYRNCDLTRGMIFPENV</sequence>
<dbReference type="GO" id="GO:0033897">
    <property type="term" value="F:ribonuclease T2 activity"/>
    <property type="evidence" value="ECO:0007669"/>
    <property type="project" value="InterPro"/>
</dbReference>
<evidence type="ECO:0000256" key="3">
    <source>
        <dbReference type="PIRSR" id="PIRSR633697-1"/>
    </source>
</evidence>
<dbReference type="PANTHER" id="PTHR11240">
    <property type="entry name" value="RIBONUCLEASE T2"/>
    <property type="match status" value="1"/>
</dbReference>
<keyword evidence="5" id="KW-0732">Signal</keyword>
<dbReference type="EMBL" id="NWSH01002283">
    <property type="protein sequence ID" value="PCG68685.1"/>
    <property type="molecule type" value="Genomic_DNA"/>
</dbReference>
<name>A0A2A4J9C6_HELVI</name>
<dbReference type="Pfam" id="PF00445">
    <property type="entry name" value="Ribonuclease_T2"/>
    <property type="match status" value="2"/>
</dbReference>
<dbReference type="GO" id="GO:0006401">
    <property type="term" value="P:RNA catabolic process"/>
    <property type="evidence" value="ECO:0007669"/>
    <property type="project" value="TreeGrafter"/>
</dbReference>
<dbReference type="GO" id="GO:0005576">
    <property type="term" value="C:extracellular region"/>
    <property type="evidence" value="ECO:0007669"/>
    <property type="project" value="TreeGrafter"/>
</dbReference>
<evidence type="ECO:0000256" key="2">
    <source>
        <dbReference type="ARBA" id="ARBA00023157"/>
    </source>
</evidence>
<feature type="active site" evidence="3">
    <location>
        <position position="124"/>
    </location>
</feature>
<reference evidence="6" key="1">
    <citation type="submission" date="2017-09" db="EMBL/GenBank/DDBJ databases">
        <title>Contemporary evolution of a Lepidopteran species, Heliothis virescens, in response to modern agricultural practices.</title>
        <authorList>
            <person name="Fritz M.L."/>
            <person name="Deyonke A.M."/>
            <person name="Papanicolaou A."/>
            <person name="Micinski S."/>
            <person name="Westbrook J."/>
            <person name="Gould F."/>
        </authorList>
    </citation>
    <scope>NUCLEOTIDE SEQUENCE [LARGE SCALE GENOMIC DNA]</scope>
    <source>
        <strain evidence="6">HvINT-</strain>
        <tissue evidence="6">Whole body</tissue>
    </source>
</reference>
<comment type="caution">
    <text evidence="6">The sequence shown here is derived from an EMBL/GenBank/DDBJ whole genome shotgun (WGS) entry which is preliminary data.</text>
</comment>
<comment type="similarity">
    <text evidence="1 4">Belongs to the RNase T2 family.</text>
</comment>
<dbReference type="CDD" id="cd01061">
    <property type="entry name" value="RNase_T2_euk"/>
    <property type="match status" value="2"/>
</dbReference>
<feature type="active site" evidence="3">
    <location>
        <position position="71"/>
    </location>
</feature>
<feature type="chain" id="PRO_5013014635" evidence="5">
    <location>
        <begin position="20"/>
        <end position="474"/>
    </location>
</feature>
<dbReference type="InterPro" id="IPR033697">
    <property type="entry name" value="Ribonuclease_T2_eukaryotic"/>
</dbReference>
<dbReference type="PANTHER" id="PTHR11240:SF22">
    <property type="entry name" value="RIBONUCLEASE T2"/>
    <property type="match status" value="1"/>
</dbReference>
<dbReference type="InterPro" id="IPR036430">
    <property type="entry name" value="RNase_T2-like_sf"/>
</dbReference>
<dbReference type="InterPro" id="IPR001568">
    <property type="entry name" value="RNase_T2-like"/>
</dbReference>
<dbReference type="AlphaFoldDB" id="A0A2A4J9C6"/>
<feature type="signal peptide" evidence="5">
    <location>
        <begin position="1"/>
        <end position="19"/>
    </location>
</feature>
<protein>
    <submittedName>
        <fullName evidence="6">Uncharacterized protein</fullName>
    </submittedName>
</protein>
<dbReference type="Gene3D" id="3.90.730.10">
    <property type="entry name" value="Ribonuclease T2-like"/>
    <property type="match status" value="2"/>
</dbReference>
<organism evidence="6">
    <name type="scientific">Heliothis virescens</name>
    <name type="common">Tobacco budworm moth</name>
    <dbReference type="NCBI Taxonomy" id="7102"/>
    <lineage>
        <taxon>Eukaryota</taxon>
        <taxon>Metazoa</taxon>
        <taxon>Ecdysozoa</taxon>
        <taxon>Arthropoda</taxon>
        <taxon>Hexapoda</taxon>
        <taxon>Insecta</taxon>
        <taxon>Pterygota</taxon>
        <taxon>Neoptera</taxon>
        <taxon>Endopterygota</taxon>
        <taxon>Lepidoptera</taxon>
        <taxon>Glossata</taxon>
        <taxon>Ditrysia</taxon>
        <taxon>Noctuoidea</taxon>
        <taxon>Noctuidae</taxon>
        <taxon>Heliothinae</taxon>
        <taxon>Heliothis</taxon>
    </lineage>
</organism>
<dbReference type="PROSITE" id="PS00531">
    <property type="entry name" value="RNASE_T2_2"/>
    <property type="match status" value="2"/>
</dbReference>
<accession>A0A2A4J9C6</accession>
<dbReference type="GO" id="GO:0003723">
    <property type="term" value="F:RNA binding"/>
    <property type="evidence" value="ECO:0007669"/>
    <property type="project" value="InterPro"/>
</dbReference>
<keyword evidence="2" id="KW-1015">Disulfide bond</keyword>
<gene>
    <name evidence="6" type="ORF">B5V51_4971</name>
</gene>
<dbReference type="SUPFAM" id="SSF55895">
    <property type="entry name" value="Ribonuclease Rh-like"/>
    <property type="match status" value="2"/>
</dbReference>
<dbReference type="InterPro" id="IPR033130">
    <property type="entry name" value="RNase_T2_His_AS_2"/>
</dbReference>